<dbReference type="AlphaFoldDB" id="A0A841PGA2"/>
<organism evidence="2 3">
    <name type="scientific">Mesorhizobium sangaii</name>
    <dbReference type="NCBI Taxonomy" id="505389"/>
    <lineage>
        <taxon>Bacteria</taxon>
        <taxon>Pseudomonadati</taxon>
        <taxon>Pseudomonadota</taxon>
        <taxon>Alphaproteobacteria</taxon>
        <taxon>Hyphomicrobiales</taxon>
        <taxon>Phyllobacteriaceae</taxon>
        <taxon>Mesorhizobium</taxon>
    </lineage>
</organism>
<sequence length="244" mass="26189">MQKPPETRSPTAGQAAGASGDIEAGSVHKHNGNSVNFQEKGEQSLALDLIKIDPDLQMREGGLDVGVVADYAEAMEGGASFPPIIIFFDGDVYWPADGFHRIAAARKVGLDTIAADVRQGNRRDAILFAVGVNSNHGLRRTQADKRRSVETLLKDPEWSRLSDRAIAEKAKVSHPTVARVRAELTGKISTPPAAKVATADTGKFSTAVETSGQGSMVERMLAKASDEALIAECRRRYLEVSHAD</sequence>
<proteinExistence type="predicted"/>
<evidence type="ECO:0000313" key="3">
    <source>
        <dbReference type="Proteomes" id="UP000556329"/>
    </source>
</evidence>
<dbReference type="RefSeq" id="WP_184870841.1">
    <property type="nucleotide sequence ID" value="NZ_JACHEF010000001.1"/>
</dbReference>
<protein>
    <recommendedName>
        <fullName evidence="4">ParB/Sulfiredoxin domain-containing protein</fullName>
    </recommendedName>
</protein>
<feature type="region of interest" description="Disordered" evidence="1">
    <location>
        <begin position="1"/>
        <end position="35"/>
    </location>
</feature>
<dbReference type="EMBL" id="JACHEF010000001">
    <property type="protein sequence ID" value="MBB6407645.1"/>
    <property type="molecule type" value="Genomic_DNA"/>
</dbReference>
<reference evidence="2 3" key="1">
    <citation type="submission" date="2020-08" db="EMBL/GenBank/DDBJ databases">
        <title>Genomic Encyclopedia of Type Strains, Phase IV (KMG-IV): sequencing the most valuable type-strain genomes for metagenomic binning, comparative biology and taxonomic classification.</title>
        <authorList>
            <person name="Goeker M."/>
        </authorList>
    </citation>
    <scope>NUCLEOTIDE SEQUENCE [LARGE SCALE GENOMIC DNA]</scope>
    <source>
        <strain evidence="2 3">DSM 100039</strain>
    </source>
</reference>
<dbReference type="InterPro" id="IPR036086">
    <property type="entry name" value="ParB/Sulfiredoxin_sf"/>
</dbReference>
<accession>A0A841PGA2</accession>
<evidence type="ECO:0008006" key="4">
    <source>
        <dbReference type="Google" id="ProtNLM"/>
    </source>
</evidence>
<name>A0A841PGA2_9HYPH</name>
<dbReference type="SUPFAM" id="SSF110849">
    <property type="entry name" value="ParB/Sulfiredoxin"/>
    <property type="match status" value="1"/>
</dbReference>
<comment type="caution">
    <text evidence="2">The sequence shown here is derived from an EMBL/GenBank/DDBJ whole genome shotgun (WGS) entry which is preliminary data.</text>
</comment>
<keyword evidence="3" id="KW-1185">Reference proteome</keyword>
<evidence type="ECO:0000256" key="1">
    <source>
        <dbReference type="SAM" id="MobiDB-lite"/>
    </source>
</evidence>
<dbReference type="Proteomes" id="UP000556329">
    <property type="component" value="Unassembled WGS sequence"/>
</dbReference>
<gene>
    <name evidence="2" type="ORF">HNQ71_000289</name>
</gene>
<evidence type="ECO:0000313" key="2">
    <source>
        <dbReference type="EMBL" id="MBB6407645.1"/>
    </source>
</evidence>